<accession>A0ABN2IKE3</accession>
<evidence type="ECO:0000256" key="1">
    <source>
        <dbReference type="SAM" id="MobiDB-lite"/>
    </source>
</evidence>
<proteinExistence type="predicted"/>
<feature type="region of interest" description="Disordered" evidence="1">
    <location>
        <begin position="23"/>
        <end position="53"/>
    </location>
</feature>
<feature type="compositionally biased region" description="Basic and acidic residues" evidence="1">
    <location>
        <begin position="25"/>
        <end position="45"/>
    </location>
</feature>
<protein>
    <submittedName>
        <fullName evidence="2">Uncharacterized protein</fullName>
    </submittedName>
</protein>
<sequence length="91" mass="10026">MPGKPSPEVAHLRAKIAAETSWSRTVDRSARTRPAREASLKRFEQQVDPDGTLPPAVRAQRAEHAKRAYFAKLALLSAHARRRNKTADGAA</sequence>
<dbReference type="EMBL" id="BAAANY010000031">
    <property type="protein sequence ID" value="GAA1706565.1"/>
    <property type="molecule type" value="Genomic_DNA"/>
</dbReference>
<evidence type="ECO:0000313" key="2">
    <source>
        <dbReference type="EMBL" id="GAA1706565.1"/>
    </source>
</evidence>
<name>A0ABN2IKE3_9ACTN</name>
<keyword evidence="3" id="KW-1185">Reference proteome</keyword>
<comment type="caution">
    <text evidence="2">The sequence shown here is derived from an EMBL/GenBank/DDBJ whole genome shotgun (WGS) entry which is preliminary data.</text>
</comment>
<reference evidence="2 3" key="1">
    <citation type="journal article" date="2019" name="Int. J. Syst. Evol. Microbiol.">
        <title>The Global Catalogue of Microorganisms (GCM) 10K type strain sequencing project: providing services to taxonomists for standard genome sequencing and annotation.</title>
        <authorList>
            <consortium name="The Broad Institute Genomics Platform"/>
            <consortium name="The Broad Institute Genome Sequencing Center for Infectious Disease"/>
            <person name="Wu L."/>
            <person name="Ma J."/>
        </authorList>
    </citation>
    <scope>NUCLEOTIDE SEQUENCE [LARGE SCALE GENOMIC DNA]</scope>
    <source>
        <strain evidence="2 3">JCM 14718</strain>
    </source>
</reference>
<dbReference type="Proteomes" id="UP001500618">
    <property type="component" value="Unassembled WGS sequence"/>
</dbReference>
<gene>
    <name evidence="2" type="ORF">GCM10009765_65030</name>
</gene>
<dbReference type="RefSeq" id="WP_163570751.1">
    <property type="nucleotide sequence ID" value="NZ_BAAANY010000031.1"/>
</dbReference>
<organism evidence="2 3">
    <name type="scientific">Fodinicola feengrottensis</name>
    <dbReference type="NCBI Taxonomy" id="435914"/>
    <lineage>
        <taxon>Bacteria</taxon>
        <taxon>Bacillati</taxon>
        <taxon>Actinomycetota</taxon>
        <taxon>Actinomycetes</taxon>
        <taxon>Mycobacteriales</taxon>
        <taxon>Fodinicola</taxon>
    </lineage>
</organism>
<evidence type="ECO:0000313" key="3">
    <source>
        <dbReference type="Proteomes" id="UP001500618"/>
    </source>
</evidence>